<dbReference type="EMBL" id="JH793403">
    <property type="protein sequence ID" value="ELQ41859.1"/>
    <property type="molecule type" value="Genomic_DNA"/>
</dbReference>
<proteinExistence type="predicted"/>
<name>A0AA97P4Q4_PYRO3</name>
<gene>
    <name evidence="1" type="ORF">OOU_Y34scaffold00248g14</name>
</gene>
<protein>
    <submittedName>
        <fullName evidence="1">Uncharacterized protein</fullName>
    </submittedName>
</protein>
<dbReference type="AlphaFoldDB" id="A0AA97P4Q4"/>
<organism evidence="1">
    <name type="scientific">Pyricularia oryzae (strain Y34)</name>
    <name type="common">Rice blast fungus</name>
    <name type="synonym">Magnaporthe oryzae</name>
    <dbReference type="NCBI Taxonomy" id="1143189"/>
    <lineage>
        <taxon>Eukaryota</taxon>
        <taxon>Fungi</taxon>
        <taxon>Dikarya</taxon>
        <taxon>Ascomycota</taxon>
        <taxon>Pezizomycotina</taxon>
        <taxon>Sordariomycetes</taxon>
        <taxon>Sordariomycetidae</taxon>
        <taxon>Magnaporthales</taxon>
        <taxon>Pyriculariaceae</taxon>
        <taxon>Pyricularia</taxon>
    </lineage>
</organism>
<reference evidence="1" key="1">
    <citation type="journal article" date="2012" name="PLoS Genet.">
        <title>Comparative analysis of the genomes of two field isolates of the rice blast fungus Magnaporthe oryzae.</title>
        <authorList>
            <person name="Xue M."/>
            <person name="Yang J."/>
            <person name="Li Z."/>
            <person name="Hu S."/>
            <person name="Yao N."/>
            <person name="Dean R.A."/>
            <person name="Zhao W."/>
            <person name="Shen M."/>
            <person name="Zhang H."/>
            <person name="Li C."/>
            <person name="Liu L."/>
            <person name="Cao L."/>
            <person name="Xu X."/>
            <person name="Xing Y."/>
            <person name="Hsiang T."/>
            <person name="Zhang Z."/>
            <person name="Xu J.R."/>
            <person name="Peng Y.L."/>
        </authorList>
    </citation>
    <scope>NUCLEOTIDE SEQUENCE</scope>
    <source>
        <strain evidence="1">Y34</strain>
    </source>
</reference>
<dbReference type="Proteomes" id="UP000011086">
    <property type="component" value="Unassembled WGS sequence"/>
</dbReference>
<accession>A0AA97P4Q4</accession>
<evidence type="ECO:0000313" key="1">
    <source>
        <dbReference type="EMBL" id="ELQ41859.1"/>
    </source>
</evidence>
<sequence length="151" mass="17021">MSNKLLVSYGVQAVRPQLGVHTSLTPQVILGEARQCGSCSSVPLQLIPGIHLRGTQHPEHCFEISPVISVYRTVPVTYLNYICLLFGEILMYRVTWGSSIRSMLVRGKYCNARLETPEKTRHESIDLDTWSTKKLRHAISILLIISFVDLI</sequence>